<protein>
    <recommendedName>
        <fullName evidence="2">DUF2695 domain-containing protein</fullName>
    </recommendedName>
</protein>
<evidence type="ECO:0000313" key="1">
    <source>
        <dbReference type="EMBL" id="KKN00379.1"/>
    </source>
</evidence>
<dbReference type="AlphaFoldDB" id="A0A0F9M3U8"/>
<dbReference type="SUPFAM" id="SSF103032">
    <property type="entry name" value="Hypothetical protein YwqG"/>
    <property type="match status" value="1"/>
</dbReference>
<reference evidence="1" key="1">
    <citation type="journal article" date="2015" name="Nature">
        <title>Complex archaea that bridge the gap between prokaryotes and eukaryotes.</title>
        <authorList>
            <person name="Spang A."/>
            <person name="Saw J.H."/>
            <person name="Jorgensen S.L."/>
            <person name="Zaremba-Niedzwiedzka K."/>
            <person name="Martijn J."/>
            <person name="Lind A.E."/>
            <person name="van Eijk R."/>
            <person name="Schleper C."/>
            <person name="Guy L."/>
            <person name="Ettema T.J."/>
        </authorList>
    </citation>
    <scope>NUCLEOTIDE SEQUENCE</scope>
</reference>
<accession>A0A0F9M3U8</accession>
<dbReference type="Gene3D" id="2.30.320.10">
    <property type="entry name" value="YwqG-like"/>
    <property type="match status" value="1"/>
</dbReference>
<dbReference type="Pfam" id="PF10905">
    <property type="entry name" value="DUF2695"/>
    <property type="match status" value="1"/>
</dbReference>
<dbReference type="Pfam" id="PF09234">
    <property type="entry name" value="DUF1963"/>
    <property type="match status" value="1"/>
</dbReference>
<gene>
    <name evidence="1" type="ORF">LCGC14_1138370</name>
</gene>
<dbReference type="InterPro" id="IPR015315">
    <property type="entry name" value="DUF1963"/>
</dbReference>
<dbReference type="InterPro" id="IPR035948">
    <property type="entry name" value="YwqG-like_sf"/>
</dbReference>
<comment type="caution">
    <text evidence="1">The sequence shown here is derived from an EMBL/GenBank/DDBJ whole genome shotgun (WGS) entry which is preliminary data.</text>
</comment>
<dbReference type="EMBL" id="LAZR01005383">
    <property type="protein sequence ID" value="KKN00379.1"/>
    <property type="molecule type" value="Genomic_DNA"/>
</dbReference>
<evidence type="ECO:0008006" key="2">
    <source>
        <dbReference type="Google" id="ProtNLM"/>
    </source>
</evidence>
<sequence length="316" mass="37919">MLERGYLLYDEGLIHVFYDTRRQPKGYNTEDKGGWKVIYSNEQDLIRMRNPSKFPVFEPGDISFFKDISLPTPWNKDIEGVINDWKDQNKYEELVSNLFALDFQKTSHWMFGYPHELQGPGMELKIQLATNNYDIFYCDSIDREFIDQLKEDEWTLLLMLSPDYRPGWNWKDEARLYFWIKKDDLKNGNFEDVWLIVESRKKPFEKANYPQTYIKSVKQFKEEYYNILFKKIPLTKLQIRFFLNKLAGVEACQYNGLKWRCGGKDFEYSRKVLDQMKVSKEIQNLFFEKCKEYGGYCDCEILMNAAQMLLNEETPW</sequence>
<organism evidence="1">
    <name type="scientific">marine sediment metagenome</name>
    <dbReference type="NCBI Taxonomy" id="412755"/>
    <lineage>
        <taxon>unclassified sequences</taxon>
        <taxon>metagenomes</taxon>
        <taxon>ecological metagenomes</taxon>
    </lineage>
</organism>
<name>A0A0F9M3U8_9ZZZZ</name>
<proteinExistence type="predicted"/>
<dbReference type="InterPro" id="IPR024248">
    <property type="entry name" value="DUF2695"/>
</dbReference>